<evidence type="ECO:0000256" key="1">
    <source>
        <dbReference type="SAM" id="MobiDB-lite"/>
    </source>
</evidence>
<accession>A0ABP9GXK6</accession>
<evidence type="ECO:0000313" key="2">
    <source>
        <dbReference type="EMBL" id="GAA4950639.1"/>
    </source>
</evidence>
<evidence type="ECO:0000313" key="3">
    <source>
        <dbReference type="Proteomes" id="UP001499993"/>
    </source>
</evidence>
<organism evidence="2 3">
    <name type="scientific">Streptomonospora halophila</name>
    <dbReference type="NCBI Taxonomy" id="427369"/>
    <lineage>
        <taxon>Bacteria</taxon>
        <taxon>Bacillati</taxon>
        <taxon>Actinomycetota</taxon>
        <taxon>Actinomycetes</taxon>
        <taxon>Streptosporangiales</taxon>
        <taxon>Nocardiopsidaceae</taxon>
        <taxon>Streptomonospora</taxon>
    </lineage>
</organism>
<gene>
    <name evidence="2" type="ORF">GCM10023224_38730</name>
</gene>
<reference evidence="3" key="1">
    <citation type="journal article" date="2019" name="Int. J. Syst. Evol. Microbiol.">
        <title>The Global Catalogue of Microorganisms (GCM) 10K type strain sequencing project: providing services to taxonomists for standard genome sequencing and annotation.</title>
        <authorList>
            <consortium name="The Broad Institute Genomics Platform"/>
            <consortium name="The Broad Institute Genome Sequencing Center for Infectious Disease"/>
            <person name="Wu L."/>
            <person name="Ma J."/>
        </authorList>
    </citation>
    <scope>NUCLEOTIDE SEQUENCE [LARGE SCALE GENOMIC DNA]</scope>
    <source>
        <strain evidence="3">JCM 18123</strain>
    </source>
</reference>
<sequence>MDTGVLGYGRVYRLLWSRLDTPDRWERMRRLFTERCRPASKPRPDDPPLARGRGRARWGPPAYSGGLCTPSRVSPPGASSGALTMLCAA</sequence>
<feature type="compositionally biased region" description="Basic and acidic residues" evidence="1">
    <location>
        <begin position="36"/>
        <end position="48"/>
    </location>
</feature>
<proteinExistence type="predicted"/>
<name>A0ABP9GXK6_9ACTN</name>
<feature type="region of interest" description="Disordered" evidence="1">
    <location>
        <begin position="36"/>
        <end position="80"/>
    </location>
</feature>
<protein>
    <submittedName>
        <fullName evidence="2">Uncharacterized protein</fullName>
    </submittedName>
</protein>
<dbReference type="EMBL" id="BAABIK010000024">
    <property type="protein sequence ID" value="GAA4950639.1"/>
    <property type="molecule type" value="Genomic_DNA"/>
</dbReference>
<dbReference type="Proteomes" id="UP001499993">
    <property type="component" value="Unassembled WGS sequence"/>
</dbReference>
<comment type="caution">
    <text evidence="2">The sequence shown here is derived from an EMBL/GenBank/DDBJ whole genome shotgun (WGS) entry which is preliminary data.</text>
</comment>
<keyword evidence="3" id="KW-1185">Reference proteome</keyword>